<name>A0AAV4V398_CAEEX</name>
<protein>
    <submittedName>
        <fullName evidence="1">Uncharacterized protein</fullName>
    </submittedName>
</protein>
<evidence type="ECO:0000313" key="1">
    <source>
        <dbReference type="EMBL" id="GIY64667.1"/>
    </source>
</evidence>
<dbReference type="AlphaFoldDB" id="A0AAV4V398"/>
<dbReference type="Proteomes" id="UP001054945">
    <property type="component" value="Unassembled WGS sequence"/>
</dbReference>
<keyword evidence="2" id="KW-1185">Reference proteome</keyword>
<evidence type="ECO:0000313" key="2">
    <source>
        <dbReference type="Proteomes" id="UP001054945"/>
    </source>
</evidence>
<reference evidence="1 2" key="1">
    <citation type="submission" date="2021-06" db="EMBL/GenBank/DDBJ databases">
        <title>Caerostris extrusa draft genome.</title>
        <authorList>
            <person name="Kono N."/>
            <person name="Arakawa K."/>
        </authorList>
    </citation>
    <scope>NUCLEOTIDE SEQUENCE [LARGE SCALE GENOMIC DNA]</scope>
</reference>
<comment type="caution">
    <text evidence="1">The sequence shown here is derived from an EMBL/GenBank/DDBJ whole genome shotgun (WGS) entry which is preliminary data.</text>
</comment>
<accession>A0AAV4V398</accession>
<gene>
    <name evidence="1" type="ORF">CEXT_549251</name>
</gene>
<sequence>MNLREREDGETHRKFLIEGNTTKANYFEHFDRIFGSFFISKSSYTSSSVSFPYPSIPLHKSLLDFLTCLTLRNVLRLDLSASRVSDIVCQRVRNAQATETLSP</sequence>
<organism evidence="1 2">
    <name type="scientific">Caerostris extrusa</name>
    <name type="common">Bark spider</name>
    <name type="synonym">Caerostris bankana</name>
    <dbReference type="NCBI Taxonomy" id="172846"/>
    <lineage>
        <taxon>Eukaryota</taxon>
        <taxon>Metazoa</taxon>
        <taxon>Ecdysozoa</taxon>
        <taxon>Arthropoda</taxon>
        <taxon>Chelicerata</taxon>
        <taxon>Arachnida</taxon>
        <taxon>Araneae</taxon>
        <taxon>Araneomorphae</taxon>
        <taxon>Entelegynae</taxon>
        <taxon>Araneoidea</taxon>
        <taxon>Araneidae</taxon>
        <taxon>Caerostris</taxon>
    </lineage>
</organism>
<dbReference type="EMBL" id="BPLR01013907">
    <property type="protein sequence ID" value="GIY64667.1"/>
    <property type="molecule type" value="Genomic_DNA"/>
</dbReference>
<proteinExistence type="predicted"/>